<dbReference type="Proteomes" id="UP001497382">
    <property type="component" value="Unassembled WGS sequence"/>
</dbReference>
<evidence type="ECO:0008006" key="3">
    <source>
        <dbReference type="Google" id="ProtNLM"/>
    </source>
</evidence>
<reference evidence="1 2" key="1">
    <citation type="submission" date="2024-04" db="EMBL/GenBank/DDBJ databases">
        <authorList>
            <person name="Rising A."/>
            <person name="Reimegard J."/>
            <person name="Sonavane S."/>
            <person name="Akerstrom W."/>
            <person name="Nylinder S."/>
            <person name="Hedman E."/>
            <person name="Kallberg Y."/>
        </authorList>
    </citation>
    <scope>NUCLEOTIDE SEQUENCE [LARGE SCALE GENOMIC DNA]</scope>
</reference>
<gene>
    <name evidence="1" type="ORF">LARSCL_LOCUS13189</name>
</gene>
<dbReference type="PANTHER" id="PTHR33053">
    <property type="entry name" value="PROTEIN, PUTATIVE-RELATED"/>
    <property type="match status" value="1"/>
</dbReference>
<dbReference type="AlphaFoldDB" id="A0AAV2AKF4"/>
<comment type="caution">
    <text evidence="1">The sequence shown here is derived from an EMBL/GenBank/DDBJ whole genome shotgun (WGS) entry which is preliminary data.</text>
</comment>
<name>A0AAV2AKF4_9ARAC</name>
<sequence length="377" mass="42810">MRKEEDVVKIVKSKITFRYPEETFKEFFAKDMIWPSRIIISCENESFTYTWTSYSKRIPAGPDRPLKLLQYSRGSQAVEQICLGVWEGQDCSTQSCVLVFAFSVSVLVFVPISLYCLHDVWVSLNDISTFESNDEGARTDSNVPCKFDEEIDTNNSFENEISNFETDEVNLTSTSIESDEDNLISTSILNSSVSSVTNASQEESLLHKLRIWAVEHKVTLTSLNSLLNVLHDYHPELPLDGRTLLKTSRKSEVVKFSSGEFCYYGIAKYLQNADLKVICSDHHIQLRINIDGLLLCKSSGTQFWPILGLIISKYKLSPFVIACYCGSTKPASLEKFLADFVLEAKNLSENGFKQNDILFIFTLQQFNCVMPLLELLH</sequence>
<evidence type="ECO:0000313" key="2">
    <source>
        <dbReference type="Proteomes" id="UP001497382"/>
    </source>
</evidence>
<organism evidence="1 2">
    <name type="scientific">Larinioides sclopetarius</name>
    <dbReference type="NCBI Taxonomy" id="280406"/>
    <lineage>
        <taxon>Eukaryota</taxon>
        <taxon>Metazoa</taxon>
        <taxon>Ecdysozoa</taxon>
        <taxon>Arthropoda</taxon>
        <taxon>Chelicerata</taxon>
        <taxon>Arachnida</taxon>
        <taxon>Araneae</taxon>
        <taxon>Araneomorphae</taxon>
        <taxon>Entelegynae</taxon>
        <taxon>Araneoidea</taxon>
        <taxon>Araneidae</taxon>
        <taxon>Larinioides</taxon>
    </lineage>
</organism>
<dbReference type="EMBL" id="CAXIEN010000180">
    <property type="protein sequence ID" value="CAL1284506.1"/>
    <property type="molecule type" value="Genomic_DNA"/>
</dbReference>
<proteinExistence type="predicted"/>
<keyword evidence="2" id="KW-1185">Reference proteome</keyword>
<accession>A0AAV2AKF4</accession>
<protein>
    <recommendedName>
        <fullName evidence="3">Transposase</fullName>
    </recommendedName>
</protein>
<evidence type="ECO:0000313" key="1">
    <source>
        <dbReference type="EMBL" id="CAL1284506.1"/>
    </source>
</evidence>